<dbReference type="SUPFAM" id="SSF53335">
    <property type="entry name" value="S-adenosyl-L-methionine-dependent methyltransferases"/>
    <property type="match status" value="1"/>
</dbReference>
<dbReference type="InterPro" id="IPR029063">
    <property type="entry name" value="SAM-dependent_MTases_sf"/>
</dbReference>
<evidence type="ECO:0000313" key="9">
    <source>
        <dbReference type="EMBL" id="VVC24978.1"/>
    </source>
</evidence>
<accession>A0A5E4M167</accession>
<reference evidence="9 10" key="1">
    <citation type="submission" date="2019-08" db="EMBL/GenBank/DDBJ databases">
        <authorList>
            <person name="Alioto T."/>
            <person name="Alioto T."/>
            <person name="Gomez Garrido J."/>
        </authorList>
    </citation>
    <scope>NUCLEOTIDE SEQUENCE [LARGE SCALE GENOMIC DNA]</scope>
</reference>
<dbReference type="GO" id="GO:0120550">
    <property type="term" value="F:methyltransferase cap2 activity"/>
    <property type="evidence" value="ECO:0007669"/>
    <property type="project" value="UniProtKB-EC"/>
</dbReference>
<name>A0A5E4M167_9HEMI</name>
<dbReference type="OrthoDB" id="429597at2759"/>
<evidence type="ECO:0000256" key="7">
    <source>
        <dbReference type="PROSITE-ProRule" id="PRU00946"/>
    </source>
</evidence>
<gene>
    <name evidence="9" type="ORF">CINCED_3A018964</name>
</gene>
<feature type="active site" description="Proton acceptor" evidence="7">
    <location>
        <position position="260"/>
    </location>
</feature>
<evidence type="ECO:0000256" key="6">
    <source>
        <dbReference type="ARBA" id="ARBA00049477"/>
    </source>
</evidence>
<dbReference type="GO" id="GO:0032259">
    <property type="term" value="P:methylation"/>
    <property type="evidence" value="ECO:0007669"/>
    <property type="project" value="UniProtKB-KW"/>
</dbReference>
<evidence type="ECO:0000256" key="4">
    <source>
        <dbReference type="ARBA" id="ARBA00022679"/>
    </source>
</evidence>
<keyword evidence="5 7" id="KW-0949">S-adenosyl-L-methionine</keyword>
<dbReference type="PROSITE" id="PS51614">
    <property type="entry name" value="SAM_MT_ADRIFT"/>
    <property type="match status" value="1"/>
</dbReference>
<keyword evidence="4 7" id="KW-0808">Transferase</keyword>
<dbReference type="InterPro" id="IPR050851">
    <property type="entry name" value="mRNA_Cap_2O-Ribose_MeTrfase"/>
</dbReference>
<evidence type="ECO:0000259" key="8">
    <source>
        <dbReference type="PROSITE" id="PS51614"/>
    </source>
</evidence>
<feature type="domain" description="Adrift-type SAM-dependent 2'-O-MTase" evidence="8">
    <location>
        <begin position="88"/>
        <end position="307"/>
    </location>
</feature>
<dbReference type="Pfam" id="PF01728">
    <property type="entry name" value="FtsJ"/>
    <property type="match status" value="1"/>
</dbReference>
<dbReference type="Gene3D" id="3.40.50.12760">
    <property type="match status" value="1"/>
</dbReference>
<dbReference type="GO" id="GO:0004483">
    <property type="term" value="F:methyltransferase cap1 activity"/>
    <property type="evidence" value="ECO:0007669"/>
    <property type="project" value="UniProtKB-ARBA"/>
</dbReference>
<comment type="catalytic activity">
    <reaction evidence="6">
        <text>a 5'-end (N(7)-methyl 5'-triphosphoguanosine)-(2'-O-methyl-ribonucleoside)-(ribonucleotide) in mRNA + S-adenosyl-L-methionine = a 5'-end (N(7)-methyl 5'-triphosphoguanosine)-(2'-O-methyl-ribonucleoside)-(2'-O-methyl-ribonucleotide) in mRNA + S-adenosyl-L-homocysteine + H(+)</text>
        <dbReference type="Rhea" id="RHEA:67024"/>
        <dbReference type="Rhea" id="RHEA-COMP:17169"/>
        <dbReference type="Rhea" id="RHEA-COMP:17170"/>
        <dbReference type="ChEBI" id="CHEBI:15378"/>
        <dbReference type="ChEBI" id="CHEBI:57856"/>
        <dbReference type="ChEBI" id="CHEBI:59789"/>
        <dbReference type="ChEBI" id="CHEBI:167612"/>
        <dbReference type="ChEBI" id="CHEBI:167614"/>
        <dbReference type="EC" id="2.1.1.296"/>
    </reaction>
</comment>
<dbReference type="InterPro" id="IPR002877">
    <property type="entry name" value="RNA_MeTrfase_FtsJ_dom"/>
</dbReference>
<evidence type="ECO:0000256" key="2">
    <source>
        <dbReference type="ARBA" id="ARBA00021134"/>
    </source>
</evidence>
<feature type="binding site" evidence="7">
    <location>
        <position position="130"/>
    </location>
    <ligand>
        <name>S-adenosyl-L-methionine</name>
        <dbReference type="ChEBI" id="CHEBI:59789"/>
    </ligand>
</feature>
<dbReference type="GO" id="GO:0005634">
    <property type="term" value="C:nucleus"/>
    <property type="evidence" value="ECO:0007669"/>
    <property type="project" value="TreeGrafter"/>
</dbReference>
<protein>
    <recommendedName>
        <fullName evidence="2">Cap-specific mRNA (nucleoside-2'-O-)-methyltransferase 2</fullName>
        <ecNumber evidence="1">2.1.1.296</ecNumber>
    </recommendedName>
</protein>
<dbReference type="Proteomes" id="UP000325440">
    <property type="component" value="Unassembled WGS sequence"/>
</dbReference>
<dbReference type="GO" id="GO:0005737">
    <property type="term" value="C:cytoplasm"/>
    <property type="evidence" value="ECO:0007669"/>
    <property type="project" value="TreeGrafter"/>
</dbReference>
<feature type="binding site" evidence="7">
    <location>
        <position position="220"/>
    </location>
    <ligand>
        <name>S-adenosyl-L-methionine</name>
        <dbReference type="ChEBI" id="CHEBI:59789"/>
    </ligand>
</feature>
<dbReference type="AlphaFoldDB" id="A0A5E4M167"/>
<evidence type="ECO:0000256" key="5">
    <source>
        <dbReference type="ARBA" id="ARBA00022691"/>
    </source>
</evidence>
<evidence type="ECO:0000256" key="1">
    <source>
        <dbReference type="ARBA" id="ARBA00012770"/>
    </source>
</evidence>
<dbReference type="InterPro" id="IPR025807">
    <property type="entry name" value="Adrift-typ_MeTrfase"/>
</dbReference>
<dbReference type="PANTHER" id="PTHR16121:SF2">
    <property type="entry name" value="CAP-SPECIFIC MRNA (NUCLEOSIDE-2'-O-)-METHYLTRANSFERASE 2"/>
    <property type="match status" value="1"/>
</dbReference>
<dbReference type="EMBL" id="CABPRJ010000007">
    <property type="protein sequence ID" value="VVC24978.1"/>
    <property type="molecule type" value="Genomic_DNA"/>
</dbReference>
<keyword evidence="3 7" id="KW-0489">Methyltransferase</keyword>
<dbReference type="GO" id="GO:0006370">
    <property type="term" value="P:7-methylguanosine mRNA capping"/>
    <property type="evidence" value="ECO:0007669"/>
    <property type="project" value="TreeGrafter"/>
</dbReference>
<keyword evidence="10" id="KW-1185">Reference proteome</keyword>
<sequence length="697" mass="79660">MCNKNEYILGRVFGKTFTLRTGWSLPNPEDMFTEPPWQLNDLQNLKTTLNRTKQKLNLFDLDQWHAHTTKMNPAGLVINHIRKHVRPDFLTQAWCKFYEIAYSSPLFPRDAAVNSEENSLFTVHLCEAPGAFVSALNHYMAINHEGLRLKWLAMTLNPYHEANGHPDIVSDDRLILNTLDNWEFGPDYTGDIFQPGYADHLHRTVLRRFSGEGVGLVTADGSIDCSDNPGEQENIVMRLHNYETMVALNVLRKGGSLVQKMFTTFECGSVCRMYLLCTVFQSVIVRKPATSKPGNSEVYVVCTGYLGRETALPFIRKFFAANASISPGVSDTMAMFPLSQIPSEFRTELRRCSEYYSRLQIETIENNIKALSCKEDSYREIETRQWSVCINFVARYGLRPIRYNQELMSSSYKPPKVRVYNCKRRGWSYVEKIRMHHLAPEQEADMLYREVVDSDEWKIMYRVRDVCWGYRTHITVRLSDVEYHLGKPVTVIKGSKFCNESLIHFRRRVLSKFPSVPSTTSAESRSLYYHSKLDLRPENTAVCDLTDICAEHGTNNTAVQQYHCLESMMDALCCKIAAASVDSLLLIGYPLYTQMSVACFFAVTSMFDRFGLIKPHSQYGHAIVFTGYKRHDGWLNALATVKNLLPPEANNGLSLISWVPIKVLLKQKVYADLVTVNNLCIVNEIKPVLSSFLGYIS</sequence>
<dbReference type="PANTHER" id="PTHR16121">
    <property type="entry name" value="CAP-SPECIFIC MRNA (NUCLEOSIDE-2'-O-)-METHYLTRANSFERASE 1-RELATED"/>
    <property type="match status" value="1"/>
</dbReference>
<comment type="caution">
    <text evidence="7">Lacks conserved residue(s) required for the propagation of feature annotation.</text>
</comment>
<organism evidence="9 10">
    <name type="scientific">Cinara cedri</name>
    <dbReference type="NCBI Taxonomy" id="506608"/>
    <lineage>
        <taxon>Eukaryota</taxon>
        <taxon>Metazoa</taxon>
        <taxon>Ecdysozoa</taxon>
        <taxon>Arthropoda</taxon>
        <taxon>Hexapoda</taxon>
        <taxon>Insecta</taxon>
        <taxon>Pterygota</taxon>
        <taxon>Neoptera</taxon>
        <taxon>Paraneoptera</taxon>
        <taxon>Hemiptera</taxon>
        <taxon>Sternorrhyncha</taxon>
        <taxon>Aphidomorpha</taxon>
        <taxon>Aphidoidea</taxon>
        <taxon>Aphididae</taxon>
        <taxon>Lachninae</taxon>
        <taxon>Cinara</taxon>
    </lineage>
</organism>
<evidence type="ECO:0000256" key="3">
    <source>
        <dbReference type="ARBA" id="ARBA00022603"/>
    </source>
</evidence>
<proteinExistence type="predicted"/>
<evidence type="ECO:0000313" key="10">
    <source>
        <dbReference type="Proteomes" id="UP000325440"/>
    </source>
</evidence>
<dbReference type="EC" id="2.1.1.296" evidence="1"/>